<reference evidence="1" key="2">
    <citation type="submission" date="2015-03" db="UniProtKB">
        <authorList>
            <consortium name="EnsemblPlants"/>
        </authorList>
    </citation>
    <scope>IDENTIFICATION</scope>
</reference>
<keyword evidence="2" id="KW-1185">Reference proteome</keyword>
<dbReference type="PaxDb" id="65489-OBART06G15360.1"/>
<dbReference type="HOGENOM" id="CLU_2137317_0_0_1"/>
<reference evidence="1" key="1">
    <citation type="journal article" date="2009" name="Rice">
        <title>De Novo Next Generation Sequencing of Plant Genomes.</title>
        <authorList>
            <person name="Rounsley S."/>
            <person name="Marri P.R."/>
            <person name="Yu Y."/>
            <person name="He R."/>
            <person name="Sisneros N."/>
            <person name="Goicoechea J.L."/>
            <person name="Lee S.J."/>
            <person name="Angelova A."/>
            <person name="Kudrna D."/>
            <person name="Luo M."/>
            <person name="Affourtit J."/>
            <person name="Desany B."/>
            <person name="Knight J."/>
            <person name="Niazi F."/>
            <person name="Egholm M."/>
            <person name="Wing R.A."/>
        </authorList>
    </citation>
    <scope>NUCLEOTIDE SEQUENCE [LARGE SCALE GENOMIC DNA]</scope>
    <source>
        <strain evidence="1">cv. IRGC 105608</strain>
    </source>
</reference>
<dbReference type="EnsemblPlants" id="OBART06G15360.1">
    <property type="protein sequence ID" value="OBART06G15360.1"/>
    <property type="gene ID" value="OBART06G15360"/>
</dbReference>
<dbReference type="Gramene" id="OBART06G15360.1">
    <property type="protein sequence ID" value="OBART06G15360.1"/>
    <property type="gene ID" value="OBART06G15360"/>
</dbReference>
<protein>
    <submittedName>
        <fullName evidence="1">Uncharacterized protein</fullName>
    </submittedName>
</protein>
<sequence>MFGPETWAWALSSVEPIRGPQRIGFARTTPKARVQCCSWHSKNNKKLELVYWLIRCNTPCGSCSRTANVTPSPNRSYPPLIERLKTPNKKDMVGWNSKLSGAIYLPRRHGYKT</sequence>
<name>A0A0D3GGT6_9ORYZ</name>
<dbReference type="Proteomes" id="UP000026960">
    <property type="component" value="Chromosome 6"/>
</dbReference>
<dbReference type="AlphaFoldDB" id="A0A0D3GGT6"/>
<organism evidence="1">
    <name type="scientific">Oryza barthii</name>
    <dbReference type="NCBI Taxonomy" id="65489"/>
    <lineage>
        <taxon>Eukaryota</taxon>
        <taxon>Viridiplantae</taxon>
        <taxon>Streptophyta</taxon>
        <taxon>Embryophyta</taxon>
        <taxon>Tracheophyta</taxon>
        <taxon>Spermatophyta</taxon>
        <taxon>Magnoliopsida</taxon>
        <taxon>Liliopsida</taxon>
        <taxon>Poales</taxon>
        <taxon>Poaceae</taxon>
        <taxon>BOP clade</taxon>
        <taxon>Oryzoideae</taxon>
        <taxon>Oryzeae</taxon>
        <taxon>Oryzinae</taxon>
        <taxon>Oryza</taxon>
    </lineage>
</organism>
<evidence type="ECO:0000313" key="2">
    <source>
        <dbReference type="Proteomes" id="UP000026960"/>
    </source>
</evidence>
<accession>A0A0D3GGT6</accession>
<proteinExistence type="predicted"/>
<evidence type="ECO:0000313" key="1">
    <source>
        <dbReference type="EnsemblPlants" id="OBART06G15360.1"/>
    </source>
</evidence>